<evidence type="ECO:0008006" key="3">
    <source>
        <dbReference type="Google" id="ProtNLM"/>
    </source>
</evidence>
<dbReference type="AlphaFoldDB" id="A0A0G0N0B0"/>
<dbReference type="EMBL" id="LBWK01000001">
    <property type="protein sequence ID" value="KKR06256.1"/>
    <property type="molecule type" value="Genomic_DNA"/>
</dbReference>
<protein>
    <recommendedName>
        <fullName evidence="3">DUF4160 domain-containing protein</fullName>
    </recommendedName>
</protein>
<dbReference type="STRING" id="1619100.UT34_C0001G0296"/>
<name>A0A0G0N0B0_9BACT</name>
<gene>
    <name evidence="1" type="ORF">UT34_C0001G0296</name>
</gene>
<comment type="caution">
    <text evidence="1">The sequence shown here is derived from an EMBL/GenBank/DDBJ whole genome shotgun (WGS) entry which is preliminary data.</text>
</comment>
<reference evidence="1 2" key="1">
    <citation type="journal article" date="2015" name="Nature">
        <title>rRNA introns, odd ribosomes, and small enigmatic genomes across a large radiation of phyla.</title>
        <authorList>
            <person name="Brown C.T."/>
            <person name="Hug L.A."/>
            <person name="Thomas B.C."/>
            <person name="Sharon I."/>
            <person name="Castelle C.J."/>
            <person name="Singh A."/>
            <person name="Wilkins M.J."/>
            <person name="Williams K.H."/>
            <person name="Banfield J.F."/>
        </authorList>
    </citation>
    <scope>NUCLEOTIDE SEQUENCE [LARGE SCALE GENOMIC DNA]</scope>
</reference>
<evidence type="ECO:0000313" key="2">
    <source>
        <dbReference type="Proteomes" id="UP000034799"/>
    </source>
</evidence>
<dbReference type="Proteomes" id="UP000034799">
    <property type="component" value="Unassembled WGS sequence"/>
</dbReference>
<evidence type="ECO:0000313" key="1">
    <source>
        <dbReference type="EMBL" id="KKR06256.1"/>
    </source>
</evidence>
<organism evidence="1 2">
    <name type="scientific">candidate division WS6 bacterium GW2011_GWF2_39_15</name>
    <dbReference type="NCBI Taxonomy" id="1619100"/>
    <lineage>
        <taxon>Bacteria</taxon>
        <taxon>Candidatus Dojkabacteria</taxon>
    </lineage>
</organism>
<accession>A0A0G0N0B0</accession>
<dbReference type="Pfam" id="PF13711">
    <property type="entry name" value="DUF4160"/>
    <property type="match status" value="1"/>
</dbReference>
<proteinExistence type="predicted"/>
<sequence>MEDKKSELISQLEDLLNRHFDNVRELPKGKLEWIVTKAFVAQVNDMRIIVQSNNHPPAHFHVTSKQRNLNVRIDITTFEPLEGEEASRKDIQKIKILLTRNPSLYKKLLETYDRFNISKNENNDR</sequence>
<dbReference type="InterPro" id="IPR025427">
    <property type="entry name" value="DUF4160"/>
</dbReference>